<evidence type="ECO:0000313" key="2">
    <source>
        <dbReference type="Proteomes" id="UP001596154"/>
    </source>
</evidence>
<dbReference type="EMBL" id="JBHSNY010000024">
    <property type="protein sequence ID" value="MFC5639502.1"/>
    <property type="molecule type" value="Genomic_DNA"/>
</dbReference>
<gene>
    <name evidence="1" type="ORF">ACFPZJ_38455</name>
</gene>
<evidence type="ECO:0000313" key="1">
    <source>
        <dbReference type="EMBL" id="MFC5639502.1"/>
    </source>
</evidence>
<accession>A0ABW0V1N9</accession>
<reference evidence="2" key="1">
    <citation type="journal article" date="2019" name="Int. J. Syst. Evol. Microbiol.">
        <title>The Global Catalogue of Microorganisms (GCM) 10K type strain sequencing project: providing services to taxonomists for standard genome sequencing and annotation.</title>
        <authorList>
            <consortium name="The Broad Institute Genomics Platform"/>
            <consortium name="The Broad Institute Genome Sequencing Center for Infectious Disease"/>
            <person name="Wu L."/>
            <person name="Ma J."/>
        </authorList>
    </citation>
    <scope>NUCLEOTIDE SEQUENCE [LARGE SCALE GENOMIC DNA]</scope>
    <source>
        <strain evidence="2">CGMCC 4.7248</strain>
    </source>
</reference>
<keyword evidence="2" id="KW-1185">Reference proteome</keyword>
<dbReference type="Proteomes" id="UP001596154">
    <property type="component" value="Unassembled WGS sequence"/>
</dbReference>
<sequence>MSKRIVGVDVAVAPPDPAAGRPRTPVNGGAHVIEPPLRITLLAQDAAWARLCRLVSAAHAEADGAAPVVFWPTLRAYADQDLVVLLGPASEPVRAPAAGRIAQAVGDDPIRAVRLLAETEATGQSCTLPPADLWLGRRQIPRTLRRRRRLRARVGHAAAAAAV</sequence>
<comment type="caution">
    <text evidence="1">The sequence shown here is derived from an EMBL/GenBank/DDBJ whole genome shotgun (WGS) entry which is preliminary data.</text>
</comment>
<organism evidence="1 2">
    <name type="scientific">Streptomyces bullii</name>
    <dbReference type="NCBI Taxonomy" id="349910"/>
    <lineage>
        <taxon>Bacteria</taxon>
        <taxon>Bacillati</taxon>
        <taxon>Actinomycetota</taxon>
        <taxon>Actinomycetes</taxon>
        <taxon>Kitasatosporales</taxon>
        <taxon>Streptomycetaceae</taxon>
        <taxon>Streptomyces</taxon>
    </lineage>
</organism>
<name>A0ABW0V1N9_9ACTN</name>
<proteinExistence type="predicted"/>
<dbReference type="Gene3D" id="3.20.20.140">
    <property type="entry name" value="Metal-dependent hydrolases"/>
    <property type="match status" value="1"/>
</dbReference>
<protein>
    <submittedName>
        <fullName evidence="1">Uncharacterized protein</fullName>
    </submittedName>
</protein>